<feature type="coiled-coil region" evidence="1">
    <location>
        <begin position="65"/>
        <end position="92"/>
    </location>
</feature>
<evidence type="ECO:0000256" key="1">
    <source>
        <dbReference type="SAM" id="Coils"/>
    </source>
</evidence>
<organism evidence="2 3">
    <name type="scientific">Trifolium pratense</name>
    <name type="common">Red clover</name>
    <dbReference type="NCBI Taxonomy" id="57577"/>
    <lineage>
        <taxon>Eukaryota</taxon>
        <taxon>Viridiplantae</taxon>
        <taxon>Streptophyta</taxon>
        <taxon>Embryophyta</taxon>
        <taxon>Tracheophyta</taxon>
        <taxon>Spermatophyta</taxon>
        <taxon>Magnoliopsida</taxon>
        <taxon>eudicotyledons</taxon>
        <taxon>Gunneridae</taxon>
        <taxon>Pentapetalae</taxon>
        <taxon>rosids</taxon>
        <taxon>fabids</taxon>
        <taxon>Fabales</taxon>
        <taxon>Fabaceae</taxon>
        <taxon>Papilionoideae</taxon>
        <taxon>50 kb inversion clade</taxon>
        <taxon>NPAAA clade</taxon>
        <taxon>Hologalegina</taxon>
        <taxon>IRL clade</taxon>
        <taxon>Trifolieae</taxon>
        <taxon>Trifolium</taxon>
    </lineage>
</organism>
<keyword evidence="1" id="KW-0175">Coiled coil</keyword>
<dbReference type="STRING" id="57577.A0A2K3M1U1"/>
<name>A0A2K3M1U1_TRIPR</name>
<dbReference type="PANTHER" id="PTHR38355:SF1">
    <property type="entry name" value="OS06G0149500 PROTEIN"/>
    <property type="match status" value="1"/>
</dbReference>
<dbReference type="PANTHER" id="PTHR38355">
    <property type="entry name" value="OS06G0149500 PROTEIN"/>
    <property type="match status" value="1"/>
</dbReference>
<dbReference type="AlphaFoldDB" id="A0A2K3M1U1"/>
<comment type="caution">
    <text evidence="2">The sequence shown here is derived from an EMBL/GenBank/DDBJ whole genome shotgun (WGS) entry which is preliminary data.</text>
</comment>
<gene>
    <name evidence="2" type="ORF">L195_g040829</name>
</gene>
<evidence type="ECO:0000313" key="3">
    <source>
        <dbReference type="Proteomes" id="UP000236291"/>
    </source>
</evidence>
<protein>
    <submittedName>
        <fullName evidence="2">Uncharacterized protein</fullName>
    </submittedName>
</protein>
<reference evidence="2 3" key="1">
    <citation type="journal article" date="2014" name="Am. J. Bot.">
        <title>Genome assembly and annotation for red clover (Trifolium pratense; Fabaceae).</title>
        <authorList>
            <person name="Istvanek J."/>
            <person name="Jaros M."/>
            <person name="Krenek A."/>
            <person name="Repkova J."/>
        </authorList>
    </citation>
    <scope>NUCLEOTIDE SEQUENCE [LARGE SCALE GENOMIC DNA]</scope>
    <source>
        <strain evidence="3">cv. Tatra</strain>
        <tissue evidence="2">Young leaves</tissue>
    </source>
</reference>
<reference evidence="2 3" key="2">
    <citation type="journal article" date="2017" name="Front. Plant Sci.">
        <title>Gene Classification and Mining of Molecular Markers Useful in Red Clover (Trifolium pratense) Breeding.</title>
        <authorList>
            <person name="Istvanek J."/>
            <person name="Dluhosova J."/>
            <person name="Dluhos P."/>
            <person name="Patkova L."/>
            <person name="Nedelnik J."/>
            <person name="Repkova J."/>
        </authorList>
    </citation>
    <scope>NUCLEOTIDE SEQUENCE [LARGE SCALE GENOMIC DNA]</scope>
    <source>
        <strain evidence="3">cv. Tatra</strain>
        <tissue evidence="2">Young leaves</tissue>
    </source>
</reference>
<dbReference type="EMBL" id="ASHM01047168">
    <property type="protein sequence ID" value="PNX84766.1"/>
    <property type="molecule type" value="Genomic_DNA"/>
</dbReference>
<accession>A0A2K3M1U1</accession>
<dbReference type="GO" id="GO:0005739">
    <property type="term" value="C:mitochondrion"/>
    <property type="evidence" value="ECO:0007669"/>
    <property type="project" value="TreeGrafter"/>
</dbReference>
<sequence length="141" mass="15439">RYDGLSLRLHYSIKSSLSVPAAAAISGVKMEFVYKIVDIAKRASNNNTVINVGLVASFAILGVRSMNQQNLIEALEAEKESLTKSNKSIRKTLWDWKQQLYADAATDSASVPLSRLQAIYGEAPPPEHSTTGNSFLFLPLI</sequence>
<feature type="non-terminal residue" evidence="2">
    <location>
        <position position="1"/>
    </location>
</feature>
<proteinExistence type="predicted"/>
<evidence type="ECO:0000313" key="2">
    <source>
        <dbReference type="EMBL" id="PNX84766.1"/>
    </source>
</evidence>
<dbReference type="Proteomes" id="UP000236291">
    <property type="component" value="Unassembled WGS sequence"/>
</dbReference>